<accession>A0A1I5U7N4</accession>
<dbReference type="STRING" id="1079859.SAMN04515674_10736"/>
<gene>
    <name evidence="1" type="ORF">SAMN04515674_10736</name>
</gene>
<sequence>MLLLQIKMQKTTQIFRLTSTILVCLMLFLNVFGKGLSAIPVIKTVKFEKTSKSEKPQKEVCTVSELSAVTVSSPIILDFSQDFIFLLNTCIFGDFNKQVAKIANLTYRLSYFEVLFEHFIVTNAP</sequence>
<evidence type="ECO:0000313" key="2">
    <source>
        <dbReference type="Proteomes" id="UP000199306"/>
    </source>
</evidence>
<name>A0A1I5U7N4_9BACT</name>
<protein>
    <submittedName>
        <fullName evidence="1">Uncharacterized protein</fullName>
    </submittedName>
</protein>
<reference evidence="1 2" key="1">
    <citation type="submission" date="2016-10" db="EMBL/GenBank/DDBJ databases">
        <authorList>
            <person name="de Groot N.N."/>
        </authorList>
    </citation>
    <scope>NUCLEOTIDE SEQUENCE [LARGE SCALE GENOMIC DNA]</scope>
    <source>
        <strain evidence="2">E92,LMG 26720,CCM 7988</strain>
    </source>
</reference>
<proteinExistence type="predicted"/>
<evidence type="ECO:0000313" key="1">
    <source>
        <dbReference type="EMBL" id="SFP91293.1"/>
    </source>
</evidence>
<dbReference type="EMBL" id="FOXH01000007">
    <property type="protein sequence ID" value="SFP91293.1"/>
    <property type="molecule type" value="Genomic_DNA"/>
</dbReference>
<organism evidence="1 2">
    <name type="scientific">Pseudarcicella hirudinis</name>
    <dbReference type="NCBI Taxonomy" id="1079859"/>
    <lineage>
        <taxon>Bacteria</taxon>
        <taxon>Pseudomonadati</taxon>
        <taxon>Bacteroidota</taxon>
        <taxon>Cytophagia</taxon>
        <taxon>Cytophagales</taxon>
        <taxon>Flectobacillaceae</taxon>
        <taxon>Pseudarcicella</taxon>
    </lineage>
</organism>
<dbReference type="AlphaFoldDB" id="A0A1I5U7N4"/>
<dbReference type="Proteomes" id="UP000199306">
    <property type="component" value="Unassembled WGS sequence"/>
</dbReference>
<keyword evidence="2" id="KW-1185">Reference proteome</keyword>